<dbReference type="AlphaFoldDB" id="A0A3M7SV71"/>
<dbReference type="SUPFAM" id="SSF55781">
    <property type="entry name" value="GAF domain-like"/>
    <property type="match status" value="1"/>
</dbReference>
<sequence>MDPMNDSDSLPNLDTNVVSSWLDNHPEFLQDYLKKLQIQRRRTSLLSDKSGLLLASFNTACNKKSSIQETNFPEPLTSPVQNNSKLAKYSSPNSNTASLKSLFLNSTSLNPSFSEPNLPPANQFSQVEHENAKKQVSRNKFRQLSLYEKMYTLVKCLYQSLDLRTTCKKILNTVSLLLDADRCSLFLVVDEDDYVEANAEGTNGMENGKNKKILVSVVFDAKSKCLNKFVKNYAFDSLDEGSIDEDDGEQIKIPYGKGIVGYVASTGESVNIIDAYSDPRFNATIDQKTGYKTKSILCLPILNENGQCIAVAEAINKLGDETELEENNNSEEISFTREDEELPKRRKPNLKLLGFNTILKNTGKKYNSNLNLTSQLQSQPRPQALVQNTRPRPQPVVNNTDSQENTA</sequence>
<accession>A0A3M7SV71</accession>
<organism evidence="3 4">
    <name type="scientific">Brachionus plicatilis</name>
    <name type="common">Marine rotifer</name>
    <name type="synonym">Brachionus muelleri</name>
    <dbReference type="NCBI Taxonomy" id="10195"/>
    <lineage>
        <taxon>Eukaryota</taxon>
        <taxon>Metazoa</taxon>
        <taxon>Spiralia</taxon>
        <taxon>Gnathifera</taxon>
        <taxon>Rotifera</taxon>
        <taxon>Eurotatoria</taxon>
        <taxon>Monogononta</taxon>
        <taxon>Pseudotrocha</taxon>
        <taxon>Ploima</taxon>
        <taxon>Brachionidae</taxon>
        <taxon>Brachionus</taxon>
    </lineage>
</organism>
<gene>
    <name evidence="3" type="ORF">BpHYR1_009097</name>
</gene>
<dbReference type="SMART" id="SM00065">
    <property type="entry name" value="GAF"/>
    <property type="match status" value="1"/>
</dbReference>
<evidence type="ECO:0000313" key="4">
    <source>
        <dbReference type="Proteomes" id="UP000276133"/>
    </source>
</evidence>
<protein>
    <submittedName>
        <fullName evidence="3">Dual 3-5-cyclic-AMP and-GMP phosphodiesterase 11 isoform X1</fullName>
    </submittedName>
</protein>
<evidence type="ECO:0000313" key="3">
    <source>
        <dbReference type="EMBL" id="RNA39713.1"/>
    </source>
</evidence>
<dbReference type="STRING" id="10195.A0A3M7SV71"/>
<feature type="region of interest" description="Disordered" evidence="1">
    <location>
        <begin position="377"/>
        <end position="407"/>
    </location>
</feature>
<dbReference type="InterPro" id="IPR029016">
    <property type="entry name" value="GAF-like_dom_sf"/>
</dbReference>
<dbReference type="Pfam" id="PF01590">
    <property type="entry name" value="GAF"/>
    <property type="match status" value="1"/>
</dbReference>
<feature type="compositionally biased region" description="Polar residues" evidence="1">
    <location>
        <begin position="78"/>
        <end position="92"/>
    </location>
</feature>
<keyword evidence="4" id="KW-1185">Reference proteome</keyword>
<feature type="non-terminal residue" evidence="3">
    <location>
        <position position="407"/>
    </location>
</feature>
<comment type="caution">
    <text evidence="3">The sequence shown here is derived from an EMBL/GenBank/DDBJ whole genome shotgun (WGS) entry which is preliminary data.</text>
</comment>
<dbReference type="Gene3D" id="3.30.450.40">
    <property type="match status" value="1"/>
</dbReference>
<proteinExistence type="predicted"/>
<dbReference type="InterPro" id="IPR003018">
    <property type="entry name" value="GAF"/>
</dbReference>
<reference evidence="3 4" key="1">
    <citation type="journal article" date="2018" name="Sci. Rep.">
        <title>Genomic signatures of local adaptation to the degree of environmental predictability in rotifers.</title>
        <authorList>
            <person name="Franch-Gras L."/>
            <person name="Hahn C."/>
            <person name="Garcia-Roger E.M."/>
            <person name="Carmona M.J."/>
            <person name="Serra M."/>
            <person name="Gomez A."/>
        </authorList>
    </citation>
    <scope>NUCLEOTIDE SEQUENCE [LARGE SCALE GENOMIC DNA]</scope>
    <source>
        <strain evidence="3">HYR1</strain>
    </source>
</reference>
<dbReference type="Proteomes" id="UP000276133">
    <property type="component" value="Unassembled WGS sequence"/>
</dbReference>
<name>A0A3M7SV71_BRAPC</name>
<evidence type="ECO:0000256" key="1">
    <source>
        <dbReference type="SAM" id="MobiDB-lite"/>
    </source>
</evidence>
<dbReference type="OrthoDB" id="74705at2759"/>
<evidence type="ECO:0000259" key="2">
    <source>
        <dbReference type="SMART" id="SM00065"/>
    </source>
</evidence>
<dbReference type="EMBL" id="REGN01000713">
    <property type="protein sequence ID" value="RNA39713.1"/>
    <property type="molecule type" value="Genomic_DNA"/>
</dbReference>
<feature type="region of interest" description="Disordered" evidence="1">
    <location>
        <begin position="68"/>
        <end position="92"/>
    </location>
</feature>
<feature type="domain" description="GAF" evidence="2">
    <location>
        <begin position="162"/>
        <end position="369"/>
    </location>
</feature>